<comment type="caution">
    <text evidence="1">The sequence shown here is derived from an EMBL/GenBank/DDBJ whole genome shotgun (WGS) entry which is preliminary data.</text>
</comment>
<accession>A0A7W4UJ93</accession>
<gene>
    <name evidence="1" type="ORF">FHR80_003810</name>
</gene>
<evidence type="ECO:0000313" key="2">
    <source>
        <dbReference type="Proteomes" id="UP000518206"/>
    </source>
</evidence>
<organism evidence="1 2">
    <name type="scientific">Cellulomonas cellasea</name>
    <dbReference type="NCBI Taxonomy" id="43670"/>
    <lineage>
        <taxon>Bacteria</taxon>
        <taxon>Bacillati</taxon>
        <taxon>Actinomycetota</taxon>
        <taxon>Actinomycetes</taxon>
        <taxon>Micrococcales</taxon>
        <taxon>Cellulomonadaceae</taxon>
        <taxon>Cellulomonas</taxon>
    </lineage>
</organism>
<sequence>MVGTPEREVAVAALLRAVEGAAPRSPATPAVVRLLRGLDPSALVGLSELDRSHALLVHRRRARIARTRTPVLGLDHLVDGLDALAGDTVWLGTVSDGRSAGTLWFAPDGMCVGCVVGPDRRS</sequence>
<dbReference type="RefSeq" id="WP_183297632.1">
    <property type="nucleotide sequence ID" value="NZ_JACHVX010000006.1"/>
</dbReference>
<dbReference type="Proteomes" id="UP000518206">
    <property type="component" value="Unassembled WGS sequence"/>
</dbReference>
<proteinExistence type="predicted"/>
<protein>
    <submittedName>
        <fullName evidence="1">Uncharacterized protein</fullName>
    </submittedName>
</protein>
<dbReference type="AlphaFoldDB" id="A0A7W4UJ93"/>
<reference evidence="1 2" key="1">
    <citation type="submission" date="2020-08" db="EMBL/GenBank/DDBJ databases">
        <title>The Agave Microbiome: Exploring the role of microbial communities in plant adaptations to desert environments.</title>
        <authorList>
            <person name="Partida-Martinez L.P."/>
        </authorList>
    </citation>
    <scope>NUCLEOTIDE SEQUENCE [LARGE SCALE GENOMIC DNA]</scope>
    <source>
        <strain evidence="1 2">RAS26</strain>
    </source>
</reference>
<reference evidence="1 2" key="2">
    <citation type="submission" date="2020-08" db="EMBL/GenBank/DDBJ databases">
        <authorList>
            <person name="Partida-Martinez L."/>
            <person name="Huntemann M."/>
            <person name="Clum A."/>
            <person name="Wang J."/>
            <person name="Palaniappan K."/>
            <person name="Ritter S."/>
            <person name="Chen I.-M."/>
            <person name="Stamatis D."/>
            <person name="Reddy T."/>
            <person name="O'Malley R."/>
            <person name="Daum C."/>
            <person name="Shapiro N."/>
            <person name="Ivanova N."/>
            <person name="Kyrpides N."/>
            <person name="Woyke T."/>
        </authorList>
    </citation>
    <scope>NUCLEOTIDE SEQUENCE [LARGE SCALE GENOMIC DNA]</scope>
    <source>
        <strain evidence="1 2">RAS26</strain>
    </source>
</reference>
<name>A0A7W4UJ93_9CELL</name>
<dbReference type="EMBL" id="JACHVX010000006">
    <property type="protein sequence ID" value="MBB2924874.1"/>
    <property type="molecule type" value="Genomic_DNA"/>
</dbReference>
<evidence type="ECO:0000313" key="1">
    <source>
        <dbReference type="EMBL" id="MBB2924874.1"/>
    </source>
</evidence>